<feature type="domain" description="DUF1918" evidence="1">
    <location>
        <begin position="1"/>
        <end position="57"/>
    </location>
</feature>
<dbReference type="Gene3D" id="2.30.30.440">
    <property type="entry name" value="Domain of unknown function DUF1918"/>
    <property type="match status" value="1"/>
</dbReference>
<keyword evidence="3" id="KW-1185">Reference proteome</keyword>
<accession>A0A7K0C6D1</accession>
<dbReference type="Proteomes" id="UP000487268">
    <property type="component" value="Unassembled WGS sequence"/>
</dbReference>
<dbReference type="OrthoDB" id="4828144at2"/>
<name>A0A7K0C6D1_9ACTN</name>
<evidence type="ECO:0000313" key="3">
    <source>
        <dbReference type="Proteomes" id="UP000487268"/>
    </source>
</evidence>
<organism evidence="2 3">
    <name type="scientific">Actinomadura macrotermitis</name>
    <dbReference type="NCBI Taxonomy" id="2585200"/>
    <lineage>
        <taxon>Bacteria</taxon>
        <taxon>Bacillati</taxon>
        <taxon>Actinomycetota</taxon>
        <taxon>Actinomycetes</taxon>
        <taxon>Streptosporangiales</taxon>
        <taxon>Thermomonosporaceae</taxon>
        <taxon>Actinomadura</taxon>
    </lineage>
</organism>
<gene>
    <name evidence="2" type="ORF">ACRB68_70070</name>
</gene>
<dbReference type="RefSeq" id="WP_153540170.1">
    <property type="nucleotide sequence ID" value="NZ_WEGH01000005.1"/>
</dbReference>
<dbReference type="InterPro" id="IPR015035">
    <property type="entry name" value="DUF1918"/>
</dbReference>
<dbReference type="EMBL" id="WEGH01000005">
    <property type="protein sequence ID" value="MQY08896.1"/>
    <property type="molecule type" value="Genomic_DNA"/>
</dbReference>
<evidence type="ECO:0000259" key="1">
    <source>
        <dbReference type="Pfam" id="PF08940"/>
    </source>
</evidence>
<protein>
    <recommendedName>
        <fullName evidence="1">DUF1918 domain-containing protein</fullName>
    </recommendedName>
</protein>
<sequence>MRATVGDNIRLASRAVGMQERVGEIVEVRGADGAPPYLVRFSDGHETLVYPGPDCVIEAGAPAD</sequence>
<proteinExistence type="predicted"/>
<evidence type="ECO:0000313" key="2">
    <source>
        <dbReference type="EMBL" id="MQY08896.1"/>
    </source>
</evidence>
<comment type="caution">
    <text evidence="2">The sequence shown here is derived from an EMBL/GenBank/DDBJ whole genome shotgun (WGS) entry which is preliminary data.</text>
</comment>
<dbReference type="AlphaFoldDB" id="A0A7K0C6D1"/>
<reference evidence="2 3" key="1">
    <citation type="submission" date="2019-10" db="EMBL/GenBank/DDBJ databases">
        <title>Actinomadura rubteroloni sp. nov. and Actinomadura macrotermitis sp. nov., isolated from the gut of fungus growing-termite Macrotermes natalensis.</title>
        <authorList>
            <person name="Benndorf R."/>
            <person name="Martin K."/>
            <person name="Kuefner M."/>
            <person name="De Beer W."/>
            <person name="Kaster A.-K."/>
            <person name="Vollmers J."/>
            <person name="Poulsen M."/>
            <person name="Beemelmanns C."/>
        </authorList>
    </citation>
    <scope>NUCLEOTIDE SEQUENCE [LARGE SCALE GENOMIC DNA]</scope>
    <source>
        <strain evidence="2 3">RB68</strain>
    </source>
</reference>
<dbReference type="SUPFAM" id="SSF50118">
    <property type="entry name" value="Cell growth inhibitor/plasmid maintenance toxic component"/>
    <property type="match status" value="1"/>
</dbReference>
<dbReference type="Pfam" id="PF08940">
    <property type="entry name" value="DUF1918"/>
    <property type="match status" value="1"/>
</dbReference>